<dbReference type="OrthoDB" id="43285at2759"/>
<sequence>MDSGVEHVKQEPPLRHLAMSIHTVKMEPGIDRDAERVDVGHGGMGDVYYNGKNAALRQRHQECSRALQCQRQLYDSRTGSLSQSLTDQEREHKAEVERQREAYEARIASLSQSLVGQERETQRVREVYQSRNESLSQLLSDCRGEGVRLSDSLSVSNDMCRRLAKEVLQHRQSNTARVEREHQMPTQIQQLQAEVFCLNASATQSSPRPPQRKRPAPQEHSVDVGTNSKTPADTTLESSEEGAESEGEGTVHESLHDVSHEDESSSQSEECTPGSASDSDVLMDGESEESAWEESEAGSESESESEREEADDSIDAAPSVLKDYHQDRHSISHESLTSESEAATSTRKTASPPITPNDPVSEGQSREREHDPSSSQVHTYAAVTKATAASMVGGRWGFRLTELREYLATHKDWPAQRSGSLGKWLADQRRHHGKGTLHQHRVTALEELGIDWNLRKLVGWHARLAELQEYLDTHSAWPPQRQGSLGTWVMKQRTHRRNGTLSDDRVATLDRLGIDWNPKLLSPGWDTMLKELTQFIQSHHSWPPISQPSLGRWVDRQRVSHRRHNLSQERIAALDQLGFDWNPRLPSPGWDTMLGLAAQYLERYHTWPPQTQGALGRWVHRQTTGAATSQGSVLRLLRSWALLNNAPLFGADGLATTLTEG</sequence>
<name>A0A9K3CUP2_9EUKA</name>
<dbReference type="Pfam" id="PF03457">
    <property type="entry name" value="HA"/>
    <property type="match status" value="3"/>
</dbReference>
<keyword evidence="1" id="KW-0175">Coiled coil</keyword>
<feature type="compositionally biased region" description="Polar residues" evidence="2">
    <location>
        <begin position="224"/>
        <end position="236"/>
    </location>
</feature>
<comment type="caution">
    <text evidence="4">The sequence shown here is derived from an EMBL/GenBank/DDBJ whole genome shotgun (WGS) entry which is preliminary data.</text>
</comment>
<feature type="coiled-coil region" evidence="1">
    <location>
        <begin position="82"/>
        <end position="120"/>
    </location>
</feature>
<feature type="domain" description="Helicase-associated" evidence="3">
    <location>
        <begin position="460"/>
        <end position="513"/>
    </location>
</feature>
<dbReference type="InterPro" id="IPR005114">
    <property type="entry name" value="Helicase_assoc"/>
</dbReference>
<feature type="region of interest" description="Disordered" evidence="2">
    <location>
        <begin position="326"/>
        <end position="378"/>
    </location>
</feature>
<dbReference type="Gene3D" id="6.10.140.530">
    <property type="match status" value="4"/>
</dbReference>
<feature type="domain" description="Helicase-associated" evidence="3">
    <location>
        <begin position="395"/>
        <end position="449"/>
    </location>
</feature>
<gene>
    <name evidence="4" type="ORF">KIPB_002962</name>
</gene>
<reference evidence="4 5" key="1">
    <citation type="journal article" date="2018" name="PLoS ONE">
        <title>The draft genome of Kipferlia bialata reveals reductive genome evolution in fornicate parasites.</title>
        <authorList>
            <person name="Tanifuji G."/>
            <person name="Takabayashi S."/>
            <person name="Kume K."/>
            <person name="Takagi M."/>
            <person name="Nakayama T."/>
            <person name="Kamikawa R."/>
            <person name="Inagaki Y."/>
            <person name="Hashimoto T."/>
        </authorList>
    </citation>
    <scope>NUCLEOTIDE SEQUENCE [LARGE SCALE GENOMIC DNA]</scope>
    <source>
        <strain evidence="4">NY0173</strain>
    </source>
</reference>
<dbReference type="AlphaFoldDB" id="A0A9K3CUP2"/>
<evidence type="ECO:0000313" key="4">
    <source>
        <dbReference type="EMBL" id="GIQ81919.1"/>
    </source>
</evidence>
<feature type="compositionally biased region" description="Acidic residues" evidence="2">
    <location>
        <begin position="238"/>
        <end position="247"/>
    </location>
</feature>
<accession>A0A9K3CUP2</accession>
<dbReference type="Proteomes" id="UP000265618">
    <property type="component" value="Unassembled WGS sequence"/>
</dbReference>
<feature type="compositionally biased region" description="Low complexity" evidence="2">
    <location>
        <begin position="333"/>
        <end position="351"/>
    </location>
</feature>
<feature type="compositionally biased region" description="Acidic residues" evidence="2">
    <location>
        <begin position="281"/>
        <end position="313"/>
    </location>
</feature>
<organism evidence="4 5">
    <name type="scientific">Kipferlia bialata</name>
    <dbReference type="NCBI Taxonomy" id="797122"/>
    <lineage>
        <taxon>Eukaryota</taxon>
        <taxon>Metamonada</taxon>
        <taxon>Carpediemonas-like organisms</taxon>
        <taxon>Kipferlia</taxon>
    </lineage>
</organism>
<evidence type="ECO:0000313" key="5">
    <source>
        <dbReference type="Proteomes" id="UP000265618"/>
    </source>
</evidence>
<evidence type="ECO:0000256" key="2">
    <source>
        <dbReference type="SAM" id="MobiDB-lite"/>
    </source>
</evidence>
<feature type="domain" description="Helicase-associated" evidence="3">
    <location>
        <begin position="525"/>
        <end position="579"/>
    </location>
</feature>
<dbReference type="EMBL" id="BDIP01000534">
    <property type="protein sequence ID" value="GIQ81919.1"/>
    <property type="molecule type" value="Genomic_DNA"/>
</dbReference>
<feature type="compositionally biased region" description="Basic and acidic residues" evidence="2">
    <location>
        <begin position="249"/>
        <end position="263"/>
    </location>
</feature>
<feature type="region of interest" description="Disordered" evidence="2">
    <location>
        <begin position="202"/>
        <end position="313"/>
    </location>
</feature>
<dbReference type="PANTHER" id="PTHR33418">
    <property type="entry name" value="HELICASE-ASSOCIATED"/>
    <property type="match status" value="1"/>
</dbReference>
<evidence type="ECO:0000256" key="1">
    <source>
        <dbReference type="SAM" id="Coils"/>
    </source>
</evidence>
<evidence type="ECO:0000259" key="3">
    <source>
        <dbReference type="Pfam" id="PF03457"/>
    </source>
</evidence>
<keyword evidence="5" id="KW-1185">Reference proteome</keyword>
<dbReference type="PANTHER" id="PTHR33418:SF1">
    <property type="entry name" value="HELICASE-ASSOCIATED DOMAIN-CONTAINING PROTEIN"/>
    <property type="match status" value="1"/>
</dbReference>
<proteinExistence type="predicted"/>
<protein>
    <recommendedName>
        <fullName evidence="3">Helicase-associated domain-containing protein</fullName>
    </recommendedName>
</protein>